<accession>A0ACA6AXS4</accession>
<dbReference type="EMBL" id="CP000107">
    <property type="protein sequence ID" value="AAZ68936.1"/>
    <property type="molecule type" value="Genomic_DNA"/>
</dbReference>
<proteinExistence type="predicted"/>
<keyword evidence="2" id="KW-1185">Reference proteome</keyword>
<dbReference type="Proteomes" id="UP000000435">
    <property type="component" value="Chromosome"/>
</dbReference>
<gene>
    <name evidence="1" type="ordered locus">Ecaj_0905</name>
</gene>
<name>A0ACA6AXS4_EHRCJ</name>
<sequence>MNKKKIITVGTTLAYLLLSPNISFSEVINNDTDKYSRLYISGQYKPGFSYFNKFSVRETDHFTKALIGLRHDAISTKNLTTNTDFNTLYKVTFQNNIISFSGAIGYSDSTGVRFELEGSYEEFDVTDPGDCIIKDTYRYFALARKTSGNHPNDNGEYTVMRNDGVSITSVIFNGCYDLSLKELEISPYVCIGIGGDFIEFFDALHIKLAYQGKLGISYSFSTRTNLFIDCYYHRVIGNQFNNLNVQHVVELTEAPKATSAIATLNVSYFGGEVGIRLMF</sequence>
<reference evidence="2" key="1">
    <citation type="journal article" date="2006" name="J. Bacteriol.">
        <title>The genome of the obligately intracellular bacterium Ehrlichia canis reveals themes of complex membrane structure and immune evasion strategies.</title>
        <authorList>
            <person name="Mavromatis K."/>
            <person name="Doyle C.K."/>
            <person name="Lykidis A."/>
            <person name="Ivanova N."/>
            <person name="Francino M.P."/>
            <person name="Chain P."/>
            <person name="Shin M."/>
            <person name="Malfatti S."/>
            <person name="Larimer F."/>
            <person name="Copeland A."/>
            <person name="Detter J.C."/>
            <person name="Land M."/>
            <person name="Richardson P.M."/>
            <person name="Yu X.J."/>
            <person name="Walker D.H."/>
            <person name="McBride J.W."/>
            <person name="Kyrpides N.C."/>
        </authorList>
    </citation>
    <scope>NUCLEOTIDE SEQUENCE [LARGE SCALE GENOMIC DNA]</scope>
    <source>
        <strain evidence="2">Jake</strain>
    </source>
</reference>
<evidence type="ECO:0000313" key="2">
    <source>
        <dbReference type="Proteomes" id="UP000000435"/>
    </source>
</evidence>
<evidence type="ECO:0000313" key="1">
    <source>
        <dbReference type="EMBL" id="AAZ68936.1"/>
    </source>
</evidence>
<protein>
    <submittedName>
        <fullName evidence="1">Surface antigen msp4</fullName>
    </submittedName>
</protein>
<organism evidence="1 2">
    <name type="scientific">Ehrlichia canis (strain Jake)</name>
    <dbReference type="NCBI Taxonomy" id="269484"/>
    <lineage>
        <taxon>Bacteria</taxon>
        <taxon>Pseudomonadati</taxon>
        <taxon>Pseudomonadota</taxon>
        <taxon>Alphaproteobacteria</taxon>
        <taxon>Rickettsiales</taxon>
        <taxon>Anaplasmataceae</taxon>
        <taxon>Ehrlichia</taxon>
    </lineage>
</organism>